<accession>A0A5P8JWT3</accession>
<dbReference type="RefSeq" id="WP_152166421.1">
    <property type="nucleotide sequence ID" value="NZ_CP045095.1"/>
</dbReference>
<geneLocation type="plasmid" evidence="1 2">
    <name>unnamed1</name>
</geneLocation>
<evidence type="ECO:0008006" key="3">
    <source>
        <dbReference type="Google" id="ProtNLM"/>
    </source>
</evidence>
<evidence type="ECO:0000313" key="1">
    <source>
        <dbReference type="EMBL" id="QFQ94887.1"/>
    </source>
</evidence>
<organism evidence="1 2">
    <name type="scientific">Streptomyces phaeolivaceus</name>
    <dbReference type="NCBI Taxonomy" id="2653200"/>
    <lineage>
        <taxon>Bacteria</taxon>
        <taxon>Bacillati</taxon>
        <taxon>Actinomycetota</taxon>
        <taxon>Actinomycetes</taxon>
        <taxon>Kitasatosporales</taxon>
        <taxon>Streptomycetaceae</taxon>
        <taxon>Streptomyces</taxon>
    </lineage>
</organism>
<evidence type="ECO:0000313" key="2">
    <source>
        <dbReference type="Proteomes" id="UP000327294"/>
    </source>
</evidence>
<gene>
    <name evidence="1" type="ORF">F9278_00300</name>
</gene>
<dbReference type="SUPFAM" id="SSF88697">
    <property type="entry name" value="PUA domain-like"/>
    <property type="match status" value="1"/>
</dbReference>
<keyword evidence="1" id="KW-0614">Plasmid</keyword>
<dbReference type="Gene3D" id="2.30.130.30">
    <property type="entry name" value="Hypothetical protein"/>
    <property type="match status" value="1"/>
</dbReference>
<dbReference type="EMBL" id="CP045095">
    <property type="protein sequence ID" value="QFQ94887.1"/>
    <property type="molecule type" value="Genomic_DNA"/>
</dbReference>
<reference evidence="1 2" key="1">
    <citation type="submission" date="2019-10" db="EMBL/GenBank/DDBJ databases">
        <title>Streptomyces sp. strain GY16 isolated from leaves of Broussonetia papyrifera.</title>
        <authorList>
            <person name="Mo P."/>
        </authorList>
    </citation>
    <scope>NUCLEOTIDE SEQUENCE [LARGE SCALE GENOMIC DNA]</scope>
    <source>
        <strain evidence="1 2">GY16</strain>
        <plasmid evidence="1 2">unnamed1</plasmid>
    </source>
</reference>
<dbReference type="AlphaFoldDB" id="A0A5P8JWT3"/>
<proteinExistence type="predicted"/>
<sequence>MTAAEPREVRGLTVRQPHAACIAYAGKTIENRVQPWSYRGTILIHAGASIDKAAKKHPPMAAVVRGLQLEQRAVIAVARIADCHADDGECTPWSLPGYNHFVLDDVTALHLPVPHQEGQLGLWFPPAELVARVRLQLDDDTAVRLLGQEA</sequence>
<dbReference type="KEGG" id="sphv:F9278_00300"/>
<name>A0A5P8JWT3_9ACTN</name>
<protein>
    <recommendedName>
        <fullName evidence="3">ASCH domain-containing protein</fullName>
    </recommendedName>
</protein>
<keyword evidence="2" id="KW-1185">Reference proteome</keyword>
<dbReference type="Proteomes" id="UP000327294">
    <property type="component" value="Plasmid unnamed1"/>
</dbReference>
<dbReference type="InterPro" id="IPR015947">
    <property type="entry name" value="PUA-like_sf"/>
</dbReference>